<dbReference type="PANTHER" id="PTHR48078:SF11">
    <property type="entry name" value="THREONINE DEHYDRATASE, MITOCHONDRIAL"/>
    <property type="match status" value="1"/>
</dbReference>
<dbReference type="FunFam" id="3.40.50.1100:FF:000008">
    <property type="entry name" value="L-threonine dehydratase"/>
    <property type="match status" value="1"/>
</dbReference>
<evidence type="ECO:0000256" key="11">
    <source>
        <dbReference type="ARBA" id="ARBA00025527"/>
    </source>
</evidence>
<dbReference type="InterPro" id="IPR001926">
    <property type="entry name" value="TrpB-like_PALP"/>
</dbReference>
<dbReference type="InterPro" id="IPR000634">
    <property type="entry name" value="Ser/Thr_deHydtase_PyrdxlP-BS"/>
</dbReference>
<organism evidence="14 15">
    <name type="scientific">Denitratimonas tolerans</name>
    <dbReference type="NCBI Taxonomy" id="1338420"/>
    <lineage>
        <taxon>Bacteria</taxon>
        <taxon>Pseudomonadati</taxon>
        <taxon>Pseudomonadota</taxon>
        <taxon>Gammaproteobacteria</taxon>
        <taxon>Lysobacterales</taxon>
        <taxon>Lysobacteraceae</taxon>
        <taxon>Denitratimonas</taxon>
    </lineage>
</organism>
<evidence type="ECO:0000256" key="12">
    <source>
        <dbReference type="RuleBase" id="RU362012"/>
    </source>
</evidence>
<dbReference type="GO" id="GO:0009097">
    <property type="term" value="P:isoleucine biosynthetic process"/>
    <property type="evidence" value="ECO:0007669"/>
    <property type="project" value="UniProtKB-UniRule"/>
</dbReference>
<evidence type="ECO:0000256" key="2">
    <source>
        <dbReference type="ARBA" id="ARBA00001933"/>
    </source>
</evidence>
<comment type="subunit">
    <text evidence="12">Homotetramer.</text>
</comment>
<reference evidence="14 15" key="1">
    <citation type="journal article" date="2016" name="Antonie Van Leeuwenhoek">
        <title>Denitratimonas tolerans gen. nov., sp. nov., a denitrifying bacterium isolated from a bioreactor for tannery wastewater treatment.</title>
        <authorList>
            <person name="Han S.I."/>
            <person name="Kim J.O."/>
            <person name="Lee Y.R."/>
            <person name="Ekpeghere K.I."/>
            <person name="Koh S.C."/>
            <person name="Whang K.S."/>
        </authorList>
    </citation>
    <scope>NUCLEOTIDE SEQUENCE [LARGE SCALE GENOMIC DNA]</scope>
    <source>
        <strain evidence="14 15">KACC 17565</strain>
    </source>
</reference>
<gene>
    <name evidence="12 14" type="primary">ilvA</name>
    <name evidence="14" type="ORF">WB794_12425</name>
</gene>
<feature type="domain" description="ACT-like" evidence="13">
    <location>
        <begin position="338"/>
        <end position="410"/>
    </location>
</feature>
<dbReference type="GO" id="GO:0003941">
    <property type="term" value="F:L-serine ammonia-lyase activity"/>
    <property type="evidence" value="ECO:0007669"/>
    <property type="project" value="TreeGrafter"/>
</dbReference>
<comment type="cofactor">
    <cofactor evidence="2 12">
        <name>pyridoxal 5'-phosphate</name>
        <dbReference type="ChEBI" id="CHEBI:597326"/>
    </cofactor>
</comment>
<dbReference type="InterPro" id="IPR038110">
    <property type="entry name" value="TD_ACT-like_sf"/>
</dbReference>
<dbReference type="SUPFAM" id="SSF55021">
    <property type="entry name" value="ACT-like"/>
    <property type="match status" value="1"/>
</dbReference>
<comment type="function">
    <text evidence="11 12">Catalyzes the anaerobic formation of alpha-ketobutyrate and ammonia from threonine in a two-step reaction. The first step involved a dehydration of threonine and a production of enamine intermediates (aminocrotonate), which tautomerizes to its imine form (iminobutyrate). Both intermediates are unstable and short-lived. The second step is the nonenzymatic hydrolysis of the enamine/imine intermediates to form 2-ketobutyrate and free ammonia. In the low water environment of the cell, the second step is accelerated by RidA.</text>
</comment>
<dbReference type="GO" id="GO:0004794">
    <property type="term" value="F:threonine deaminase activity"/>
    <property type="evidence" value="ECO:0007669"/>
    <property type="project" value="UniProtKB-UniRule"/>
</dbReference>
<protein>
    <recommendedName>
        <fullName evidence="12">L-threonine dehydratase</fullName>
        <ecNumber evidence="12">4.3.1.19</ecNumber>
    </recommendedName>
    <alternativeName>
        <fullName evidence="12">Threonine deaminase</fullName>
    </alternativeName>
</protein>
<evidence type="ECO:0000256" key="9">
    <source>
        <dbReference type="ARBA" id="ARBA00023239"/>
    </source>
</evidence>
<dbReference type="EMBL" id="JBBDHC010000020">
    <property type="protein sequence ID" value="MEJ1250477.1"/>
    <property type="molecule type" value="Genomic_DNA"/>
</dbReference>
<dbReference type="PROSITE" id="PS51672">
    <property type="entry name" value="ACT_LIKE"/>
    <property type="match status" value="2"/>
</dbReference>
<dbReference type="AlphaFoldDB" id="A0AAW9R9B2"/>
<sequence length="520" mass="55892">MNRPHPASDDDTAWLRAILTAPVYDVAERTPLDLARRLSARLNNTVLLKREDEQPVFSFKLRGAYTRLARLTPEERARGVLAVSAGNHAQGVALGARKLGIDAVIVMPATTPRIKSDTVEALGARAVLHGDSYDDAAAHGMALAKAEGRILIHPYDDPDVIAGQGTVAMELMAQHPGRLDAVFIPVGGGGLAAGMVTYLKALDPSVRVIAVEPDDAACLKAAMLLGEPVPLEHVGIFVDGCAVRQVGALPFELLRRRIDEVITVDSDQVCAAIRDVFEDTRSIVEPAGALAVAGIKRWCANNPGTGRTFAAVLSGANMNFDRLGYVSDRAGVGEQHEALFGVTIPERRGAYLDLIRAIGQRAITEFNYRYHGSSNAQIYLGVALKGGGAERTALADTLRGAGYPVADYTDSEVAHEHVRYLVGGPAPLARERIFRFEFPERPGALRHFLETLGSRWNISLFHYRNHGAADGRVLCGFEVAESDDAAFAADLEKLGYWYTEETGNPALLQFGLGGAAIPDS</sequence>
<dbReference type="Pfam" id="PF00291">
    <property type="entry name" value="PALP"/>
    <property type="match status" value="1"/>
</dbReference>
<keyword evidence="5 12" id="KW-0028">Amino-acid biosynthesis</keyword>
<dbReference type="GO" id="GO:0006567">
    <property type="term" value="P:L-threonine catabolic process"/>
    <property type="evidence" value="ECO:0007669"/>
    <property type="project" value="TreeGrafter"/>
</dbReference>
<name>A0AAW9R9B2_9GAMM</name>
<dbReference type="InterPro" id="IPR001721">
    <property type="entry name" value="TD_ACT-like"/>
</dbReference>
<comment type="caution">
    <text evidence="14">The sequence shown here is derived from an EMBL/GenBank/DDBJ whole genome shotgun (WGS) entry which is preliminary data.</text>
</comment>
<evidence type="ECO:0000256" key="6">
    <source>
        <dbReference type="ARBA" id="ARBA00022624"/>
    </source>
</evidence>
<dbReference type="InterPro" id="IPR045865">
    <property type="entry name" value="ACT-like_dom_sf"/>
</dbReference>
<dbReference type="SUPFAM" id="SSF53686">
    <property type="entry name" value="Tryptophan synthase beta subunit-like PLP-dependent enzymes"/>
    <property type="match status" value="1"/>
</dbReference>
<keyword evidence="7" id="KW-0677">Repeat</keyword>
<proteinExistence type="inferred from homology"/>
<dbReference type="PROSITE" id="PS00165">
    <property type="entry name" value="DEHYDRATASE_SER_THR"/>
    <property type="match status" value="1"/>
</dbReference>
<dbReference type="InterPro" id="IPR005787">
    <property type="entry name" value="Thr_deHydtase_biosynth"/>
</dbReference>
<evidence type="ECO:0000256" key="1">
    <source>
        <dbReference type="ARBA" id="ARBA00001274"/>
    </source>
</evidence>
<dbReference type="GO" id="GO:0030170">
    <property type="term" value="F:pyridoxal phosphate binding"/>
    <property type="evidence" value="ECO:0007669"/>
    <property type="project" value="InterPro"/>
</dbReference>
<dbReference type="Pfam" id="PF00585">
    <property type="entry name" value="Thr_dehydrat_C"/>
    <property type="match status" value="2"/>
</dbReference>
<keyword evidence="9 12" id="KW-0456">Lyase</keyword>
<comment type="catalytic activity">
    <reaction evidence="1 12">
        <text>L-threonine = 2-oxobutanoate + NH4(+)</text>
        <dbReference type="Rhea" id="RHEA:22108"/>
        <dbReference type="ChEBI" id="CHEBI:16763"/>
        <dbReference type="ChEBI" id="CHEBI:28938"/>
        <dbReference type="ChEBI" id="CHEBI:57926"/>
        <dbReference type="EC" id="4.3.1.19"/>
    </reaction>
</comment>
<evidence type="ECO:0000256" key="4">
    <source>
        <dbReference type="ARBA" id="ARBA00010869"/>
    </source>
</evidence>
<evidence type="ECO:0000313" key="15">
    <source>
        <dbReference type="Proteomes" id="UP001364472"/>
    </source>
</evidence>
<keyword evidence="15" id="KW-1185">Reference proteome</keyword>
<evidence type="ECO:0000313" key="14">
    <source>
        <dbReference type="EMBL" id="MEJ1250477.1"/>
    </source>
</evidence>
<evidence type="ECO:0000256" key="8">
    <source>
        <dbReference type="ARBA" id="ARBA00022898"/>
    </source>
</evidence>
<evidence type="ECO:0000256" key="7">
    <source>
        <dbReference type="ARBA" id="ARBA00022737"/>
    </source>
</evidence>
<dbReference type="InterPro" id="IPR036052">
    <property type="entry name" value="TrpB-like_PALP_sf"/>
</dbReference>
<dbReference type="EC" id="4.3.1.19" evidence="12"/>
<dbReference type="CDD" id="cd01562">
    <property type="entry name" value="Thr-dehyd"/>
    <property type="match status" value="1"/>
</dbReference>
<evidence type="ECO:0000256" key="10">
    <source>
        <dbReference type="ARBA" id="ARBA00023304"/>
    </source>
</evidence>
<dbReference type="CDD" id="cd04906">
    <property type="entry name" value="ACT_ThrD-I_1"/>
    <property type="match status" value="1"/>
</dbReference>
<comment type="similarity">
    <text evidence="4 12">Belongs to the serine/threonine dehydratase family.</text>
</comment>
<feature type="domain" description="ACT-like" evidence="13">
    <location>
        <begin position="432"/>
        <end position="503"/>
    </location>
</feature>
<keyword evidence="10 12" id="KW-0100">Branched-chain amino acid biosynthesis</keyword>
<evidence type="ECO:0000256" key="5">
    <source>
        <dbReference type="ARBA" id="ARBA00022605"/>
    </source>
</evidence>
<dbReference type="Gene3D" id="3.40.50.1100">
    <property type="match status" value="2"/>
</dbReference>
<accession>A0AAW9R9B2</accession>
<dbReference type="GO" id="GO:0006565">
    <property type="term" value="P:L-serine catabolic process"/>
    <property type="evidence" value="ECO:0007669"/>
    <property type="project" value="TreeGrafter"/>
</dbReference>
<dbReference type="RefSeq" id="WP_337336176.1">
    <property type="nucleotide sequence ID" value="NZ_JBBDHC010000020.1"/>
</dbReference>
<dbReference type="CDD" id="cd04907">
    <property type="entry name" value="ACT_ThrD-I_2"/>
    <property type="match status" value="1"/>
</dbReference>
<evidence type="ECO:0000259" key="13">
    <source>
        <dbReference type="PROSITE" id="PS51672"/>
    </source>
</evidence>
<evidence type="ECO:0000256" key="3">
    <source>
        <dbReference type="ARBA" id="ARBA00004810"/>
    </source>
</evidence>
<dbReference type="NCBIfam" id="TIGR01124">
    <property type="entry name" value="ilvA_2Cterm"/>
    <property type="match status" value="1"/>
</dbReference>
<dbReference type="PANTHER" id="PTHR48078">
    <property type="entry name" value="THREONINE DEHYDRATASE, MITOCHONDRIAL-RELATED"/>
    <property type="match status" value="1"/>
</dbReference>
<dbReference type="NCBIfam" id="NF006674">
    <property type="entry name" value="PRK09224.1"/>
    <property type="match status" value="1"/>
</dbReference>
<keyword evidence="6 12" id="KW-0412">Isoleucine biosynthesis</keyword>
<dbReference type="InterPro" id="IPR050147">
    <property type="entry name" value="Ser/Thr_Dehydratase"/>
</dbReference>
<dbReference type="Gene3D" id="3.40.1020.10">
    <property type="entry name" value="Biosynthetic Threonine Deaminase, Domain 3"/>
    <property type="match status" value="1"/>
</dbReference>
<comment type="pathway">
    <text evidence="3 12">Amino-acid biosynthesis; L-isoleucine biosynthesis; 2-oxobutanoate from L-threonine: step 1/1.</text>
</comment>
<keyword evidence="8 12" id="KW-0663">Pyridoxal phosphate</keyword>
<dbReference type="Proteomes" id="UP001364472">
    <property type="component" value="Unassembled WGS sequence"/>
</dbReference>